<dbReference type="Gene3D" id="3.40.50.920">
    <property type="match status" value="1"/>
</dbReference>
<comment type="catalytic activity">
    <reaction evidence="4">
        <text>N(6)-[(R)-lipoyl]-L-lysyl-[protein] + 2-oxoglutarate + H(+) = N(6)-[(R)-S(8)-succinyldihydrolipoyl]-L-lysyl-[protein] + CO2</text>
        <dbReference type="Rhea" id="RHEA:12188"/>
        <dbReference type="Rhea" id="RHEA-COMP:10474"/>
        <dbReference type="Rhea" id="RHEA-COMP:20092"/>
        <dbReference type="ChEBI" id="CHEBI:15378"/>
        <dbReference type="ChEBI" id="CHEBI:16526"/>
        <dbReference type="ChEBI" id="CHEBI:16810"/>
        <dbReference type="ChEBI" id="CHEBI:83099"/>
        <dbReference type="ChEBI" id="CHEBI:83120"/>
        <dbReference type="EC" id="1.2.4.2"/>
    </reaction>
</comment>
<dbReference type="InterPro" id="IPR001017">
    <property type="entry name" value="DH_E1"/>
</dbReference>
<keyword evidence="3" id="KW-0786">Thiamine pyrophosphate</keyword>
<dbReference type="PANTHER" id="PTHR43257">
    <property type="entry name" value="PYRUVATE DEHYDROGENASE E1 COMPONENT BETA SUBUNIT"/>
    <property type="match status" value="1"/>
</dbReference>
<dbReference type="GO" id="GO:0004591">
    <property type="term" value="F:oxoglutarate dehydrogenase (succinyl-transferring) activity"/>
    <property type="evidence" value="ECO:0007669"/>
    <property type="project" value="UniProtKB-EC"/>
</dbReference>
<organism evidence="7 8">
    <name type="scientific">Candidatus Desulfolinea nitratireducens</name>
    <dbReference type="NCBI Taxonomy" id="2841698"/>
    <lineage>
        <taxon>Bacteria</taxon>
        <taxon>Bacillati</taxon>
        <taxon>Chloroflexota</taxon>
        <taxon>Anaerolineae</taxon>
        <taxon>Anaerolineales</taxon>
        <taxon>Anaerolineales incertae sedis</taxon>
        <taxon>Candidatus Desulfolinea</taxon>
    </lineage>
</organism>
<dbReference type="InterPro" id="IPR009014">
    <property type="entry name" value="Transketo_C/PFOR_II"/>
</dbReference>
<feature type="compositionally biased region" description="Polar residues" evidence="5">
    <location>
        <begin position="314"/>
        <end position="336"/>
    </location>
</feature>
<dbReference type="SMART" id="SM00861">
    <property type="entry name" value="Transket_pyr"/>
    <property type="match status" value="1"/>
</dbReference>
<reference evidence="7 8" key="1">
    <citation type="submission" date="2020-08" db="EMBL/GenBank/DDBJ databases">
        <title>Bridging the membrane lipid divide: bacteria of the FCB group superphylum have the potential to synthesize archaeal ether lipids.</title>
        <authorList>
            <person name="Villanueva L."/>
            <person name="Von Meijenfeldt F.A.B."/>
            <person name="Westbye A.B."/>
            <person name="Yadav S."/>
            <person name="Hopmans E.C."/>
            <person name="Dutilh B.E."/>
            <person name="Sinninghe Damste J.S."/>
        </authorList>
    </citation>
    <scope>NUCLEOTIDE SEQUENCE [LARGE SCALE GENOMIC DNA]</scope>
    <source>
        <strain evidence="7">NIOZ-UU36</strain>
    </source>
</reference>
<dbReference type="PANTHER" id="PTHR43257:SF2">
    <property type="entry name" value="PYRUVATE DEHYDROGENASE E1 COMPONENT SUBUNIT BETA"/>
    <property type="match status" value="1"/>
</dbReference>
<dbReference type="Pfam" id="PF02779">
    <property type="entry name" value="Transket_pyr"/>
    <property type="match status" value="1"/>
</dbReference>
<dbReference type="InterPro" id="IPR029061">
    <property type="entry name" value="THDP-binding"/>
</dbReference>
<comment type="cofactor">
    <cofactor evidence="1">
        <name>thiamine diphosphate</name>
        <dbReference type="ChEBI" id="CHEBI:58937"/>
    </cofactor>
</comment>
<evidence type="ECO:0000259" key="6">
    <source>
        <dbReference type="SMART" id="SM00861"/>
    </source>
</evidence>
<dbReference type="SUPFAM" id="SSF52518">
    <property type="entry name" value="Thiamin diphosphate-binding fold (THDP-binding)"/>
    <property type="match status" value="2"/>
</dbReference>
<dbReference type="Pfam" id="PF00676">
    <property type="entry name" value="E1_dh"/>
    <property type="match status" value="1"/>
</dbReference>
<dbReference type="SUPFAM" id="SSF52922">
    <property type="entry name" value="TK C-terminal domain-like"/>
    <property type="match status" value="1"/>
</dbReference>
<evidence type="ECO:0000256" key="4">
    <source>
        <dbReference type="ARBA" id="ARBA00051911"/>
    </source>
</evidence>
<evidence type="ECO:0000256" key="3">
    <source>
        <dbReference type="ARBA" id="ARBA00023052"/>
    </source>
</evidence>
<gene>
    <name evidence="7" type="ORF">H8E29_12115</name>
</gene>
<dbReference type="InterPro" id="IPR005475">
    <property type="entry name" value="Transketolase-like_Pyr-bd"/>
</dbReference>
<evidence type="ECO:0000256" key="2">
    <source>
        <dbReference type="ARBA" id="ARBA00023002"/>
    </source>
</evidence>
<evidence type="ECO:0000256" key="5">
    <source>
        <dbReference type="SAM" id="MobiDB-lite"/>
    </source>
</evidence>
<keyword evidence="7" id="KW-0670">Pyruvate</keyword>
<keyword evidence="2" id="KW-0560">Oxidoreductase</keyword>
<dbReference type="Proteomes" id="UP000614469">
    <property type="component" value="Unassembled WGS sequence"/>
</dbReference>
<dbReference type="InterPro" id="IPR033248">
    <property type="entry name" value="Transketolase_C"/>
</dbReference>
<proteinExistence type="predicted"/>
<dbReference type="Pfam" id="PF02780">
    <property type="entry name" value="Transketolase_C"/>
    <property type="match status" value="1"/>
</dbReference>
<feature type="domain" description="Transketolase-like pyrimidine-binding" evidence="6">
    <location>
        <begin position="344"/>
        <end position="519"/>
    </location>
</feature>
<sequence length="664" mass="72408">MDWPKIARLLLTSRIMDELEENELVPQGKIMYQFSAKGHELAQILLAQTLTHPHDAATVYYRSRPFMLAAGLSVQEAFAAGYAKTGSPSEGRDVGVVFSMKARDSATVLPSSGAVGAQYTPAAGWAQAIRYRQKTGKDNNWDHAIALALGGEGSTAANGFWAALNIVTTRDLPYLFFIEDNGFAISVRSESQTPGGNLAANLRSYKNLHIIEADGTDPVDASVKIAQAVAYVRDGKPCLIRLKVVRIMGHTFIDDQSYKSDVEREEDIERDPLNRLKDFLPDLDWDALEKEVEAEVRAAADIAFQHPDPEPASATDQLFSSPSLTEKESLSGTAISPDQDGSRISLIEAVKRTLESEMLINPDILVFGEDVGLKGGVHGATAHMQEKFGEERVFDTSLSEEGIMGSAVGLSAAGLMPVPEIQFRKYADPATEQINDIGTLRWRTAGKFSAPMVLRIPVGFGRKTGDPWHSVTGEAIYAHTLGWQLAYPSNAADAAGLLRTALRGEDPVIFFEHRALLDTSQARRPWPGDAYTLPLGVANKLSEGEALTVVTWGAMVYPVLEASKGLEGVEILDLRTISPWDKVSVLSSVKKTGRCLIVHEDTLTGGFAGEIMAVIASEAFEWLDAPPQRLTTPDTPIPYNLPMMNAVLPGMEKIRKKMNWLLAY</sequence>
<dbReference type="CDD" id="cd02000">
    <property type="entry name" value="TPP_E1_PDC_ADC_BCADC"/>
    <property type="match status" value="1"/>
</dbReference>
<name>A0A8J6NM95_9CHLR</name>
<evidence type="ECO:0000313" key="8">
    <source>
        <dbReference type="Proteomes" id="UP000614469"/>
    </source>
</evidence>
<dbReference type="EMBL" id="JACNJN010000135">
    <property type="protein sequence ID" value="MBC8336003.1"/>
    <property type="molecule type" value="Genomic_DNA"/>
</dbReference>
<comment type="caution">
    <text evidence="7">The sequence shown here is derived from an EMBL/GenBank/DDBJ whole genome shotgun (WGS) entry which is preliminary data.</text>
</comment>
<dbReference type="CDD" id="cd07036">
    <property type="entry name" value="TPP_PYR_E1-PDHc-beta_like"/>
    <property type="match status" value="1"/>
</dbReference>
<accession>A0A8J6NM95</accession>
<evidence type="ECO:0000313" key="7">
    <source>
        <dbReference type="EMBL" id="MBC8336003.1"/>
    </source>
</evidence>
<evidence type="ECO:0000256" key="1">
    <source>
        <dbReference type="ARBA" id="ARBA00001964"/>
    </source>
</evidence>
<protein>
    <submittedName>
        <fullName evidence="7">Pyruvate dehydrogenase</fullName>
    </submittedName>
</protein>
<feature type="region of interest" description="Disordered" evidence="5">
    <location>
        <begin position="305"/>
        <end position="338"/>
    </location>
</feature>
<dbReference type="AlphaFoldDB" id="A0A8J6NM95"/>
<dbReference type="Gene3D" id="3.40.50.970">
    <property type="match status" value="2"/>
</dbReference>